<dbReference type="AlphaFoldDB" id="W1PVL7"/>
<keyword evidence="2" id="KW-1185">Reference proteome</keyword>
<proteinExistence type="predicted"/>
<dbReference type="eggNOG" id="ENOG502QTYV">
    <property type="taxonomic scope" value="Eukaryota"/>
</dbReference>
<dbReference type="PANTHER" id="PTHR31579">
    <property type="entry name" value="OS03G0796600 PROTEIN"/>
    <property type="match status" value="1"/>
</dbReference>
<reference evidence="2" key="1">
    <citation type="journal article" date="2013" name="Science">
        <title>The Amborella genome and the evolution of flowering plants.</title>
        <authorList>
            <consortium name="Amborella Genome Project"/>
        </authorList>
    </citation>
    <scope>NUCLEOTIDE SEQUENCE [LARGE SCALE GENOMIC DNA]</scope>
</reference>
<dbReference type="Proteomes" id="UP000017836">
    <property type="component" value="Unassembled WGS sequence"/>
</dbReference>
<dbReference type="PANTHER" id="PTHR31579:SF84">
    <property type="entry name" value="F21O3.6 PROTEIN"/>
    <property type="match status" value="1"/>
</dbReference>
<dbReference type="EMBL" id="KI392664">
    <property type="protein sequence ID" value="ERN11869.1"/>
    <property type="molecule type" value="Genomic_DNA"/>
</dbReference>
<evidence type="ECO:0000313" key="1">
    <source>
        <dbReference type="EMBL" id="ERN11869.1"/>
    </source>
</evidence>
<name>W1PVL7_AMBTC</name>
<dbReference type="Pfam" id="PF04720">
    <property type="entry name" value="PDDEXK_6"/>
    <property type="match status" value="1"/>
</dbReference>
<dbReference type="OMA" id="RYLQTRW"/>
<dbReference type="InterPro" id="IPR006502">
    <property type="entry name" value="PDDEXK-like"/>
</dbReference>
<organism evidence="1 2">
    <name type="scientific">Amborella trichopoda</name>
    <dbReference type="NCBI Taxonomy" id="13333"/>
    <lineage>
        <taxon>Eukaryota</taxon>
        <taxon>Viridiplantae</taxon>
        <taxon>Streptophyta</taxon>
        <taxon>Embryophyta</taxon>
        <taxon>Tracheophyta</taxon>
        <taxon>Spermatophyta</taxon>
        <taxon>Magnoliopsida</taxon>
        <taxon>Amborellales</taxon>
        <taxon>Amborellaceae</taxon>
        <taxon>Amborella</taxon>
    </lineage>
</organism>
<accession>W1PVL7</accession>
<dbReference type="HOGENOM" id="CLU_042726_1_0_1"/>
<sequence>MAAVSVRSKQVTDPLDDRAKARLYGYGWYSGSSSSSSGSEHEPDSESLGRLIYSFMEDDEPPSPVNGPYDSTTMVEDGDCDDAQIVEMLKGLVQPPDRVVASLVERALQSCSSHEERSVHRRRVMTDLRQHGYNAGLCKSKWEKSGGLNAGTYEYIDVIKADQRYLIDLDFVSEFAIARPTPYYTVVLGALPWVFVGKVEQLKLVVRLVSDAAKKSMKAGDLHLPPWRKNRYMQAKWFGPYKRTVNPVAGGATDVRSPPESAQMARSVGFAAPVASKCRERPPFGGGGIRHQIKINLI</sequence>
<protein>
    <recommendedName>
        <fullName evidence="3">DUF506 domain-containing protein</fullName>
    </recommendedName>
</protein>
<gene>
    <name evidence="1" type="ORF">AMTR_s00020p00161780</name>
</gene>
<dbReference type="NCBIfam" id="TIGR01615">
    <property type="entry name" value="A_thal_3542"/>
    <property type="match status" value="1"/>
</dbReference>
<evidence type="ECO:0000313" key="2">
    <source>
        <dbReference type="Proteomes" id="UP000017836"/>
    </source>
</evidence>
<evidence type="ECO:0008006" key="3">
    <source>
        <dbReference type="Google" id="ProtNLM"/>
    </source>
</evidence>
<dbReference type="Gramene" id="ERN11869">
    <property type="protein sequence ID" value="ERN11869"/>
    <property type="gene ID" value="AMTR_s00020p00161780"/>
</dbReference>